<dbReference type="InterPro" id="IPR036869">
    <property type="entry name" value="J_dom_sf"/>
</dbReference>
<dbReference type="GO" id="GO:0005739">
    <property type="term" value="C:mitochondrion"/>
    <property type="evidence" value="ECO:0007669"/>
    <property type="project" value="GOC"/>
</dbReference>
<dbReference type="InterPro" id="IPR024586">
    <property type="entry name" value="DnaJ-like_C11_C"/>
</dbReference>
<dbReference type="CDD" id="cd06257">
    <property type="entry name" value="DnaJ"/>
    <property type="match status" value="1"/>
</dbReference>
<dbReference type="EMBL" id="GFDL01010459">
    <property type="protein sequence ID" value="JAV24586.1"/>
    <property type="molecule type" value="Transcribed_RNA"/>
</dbReference>
<proteinExistence type="predicted"/>
<dbReference type="SMART" id="SM00271">
    <property type="entry name" value="DnaJ"/>
    <property type="match status" value="1"/>
</dbReference>
<organism evidence="3">
    <name type="scientific">Culex tarsalis</name>
    <name type="common">Encephalitis mosquito</name>
    <dbReference type="NCBI Taxonomy" id="7177"/>
    <lineage>
        <taxon>Eukaryota</taxon>
        <taxon>Metazoa</taxon>
        <taxon>Ecdysozoa</taxon>
        <taxon>Arthropoda</taxon>
        <taxon>Hexapoda</taxon>
        <taxon>Insecta</taxon>
        <taxon>Pterygota</taxon>
        <taxon>Neoptera</taxon>
        <taxon>Endopterygota</taxon>
        <taxon>Diptera</taxon>
        <taxon>Nematocera</taxon>
        <taxon>Culicoidea</taxon>
        <taxon>Culicidae</taxon>
        <taxon>Culicinae</taxon>
        <taxon>Culicini</taxon>
        <taxon>Culex</taxon>
        <taxon>Culex</taxon>
    </lineage>
</organism>
<accession>A0A1Q3FAI4</accession>
<dbReference type="InterPro" id="IPR001623">
    <property type="entry name" value="DnaJ_domain"/>
</dbReference>
<dbReference type="Pfam" id="PF00226">
    <property type="entry name" value="DnaJ"/>
    <property type="match status" value="1"/>
</dbReference>
<dbReference type="PRINTS" id="PR00625">
    <property type="entry name" value="JDOMAIN"/>
</dbReference>
<dbReference type="Pfam" id="PF22774">
    <property type="entry name" value="DNAJC11_beta-barrel"/>
    <property type="match status" value="1"/>
</dbReference>
<evidence type="ECO:0000313" key="3">
    <source>
        <dbReference type="EMBL" id="JAV24586.1"/>
    </source>
</evidence>
<evidence type="ECO:0000259" key="2">
    <source>
        <dbReference type="PROSITE" id="PS50076"/>
    </source>
</evidence>
<name>A0A1Q3FAI4_CULTA</name>
<sequence>MDDNDELEYVEEDYYAFLNVPRNASPEEISAAYRTFSRMYHPDKHLDVENKGKAEMMFNRTKKAYEVLSDPHQRAIYDSLGNKGLQTEGWELIHRTRTPAEIREEYERLAREREERRMQQKTNPRGNITVNINATDLFSRYEDDYDDGRMFPAVEVSGMSMSQSIEAPLSRTDTATLSGNLQLQNGVGGGNFLLSGRRLINKGWFEVDCGAGSGPVLGLKGSRNLTNRVFLNGGTTINFRQNAIIPGIAGTLAIQLDKHTVGYLTYNAGMQSSMTTTIEHNTDRYHYNCSATLGIPHCYITASYTRKLVEQQLKLRVALKGGTFGFLAEYGAEKKVSKYSSVVATVSCGVPTGVTLKIKIIRSTQTYLFPIHLSEEIIPAAIFYATVTPLLTYFVLKKTLIDPMNEAAKQRNIEKVKETNRARMAEKRRGAESAIALMGAMYDRIRTEEQKRQGLIIVTALYGKFSPDENVTAEQRDEMGFIQHNPNVIDVKVPLQCLVKDSRLNVYGKTKSELPGFYDPCFGEDKLLRVDYEFRNQSYSVTVADNEDLSIPASANGTSQN</sequence>
<dbReference type="PANTHER" id="PTHR44157:SF1">
    <property type="entry name" value="DNAJ HOMOLOG SUBFAMILY C MEMBER 11"/>
    <property type="match status" value="1"/>
</dbReference>
<feature type="domain" description="J" evidence="2">
    <location>
        <begin position="13"/>
        <end position="81"/>
    </location>
</feature>
<dbReference type="FunFam" id="1.10.287.110:FF:000079">
    <property type="entry name" value="DnaJ subfamily C member"/>
    <property type="match status" value="1"/>
</dbReference>
<dbReference type="SUPFAM" id="SSF46565">
    <property type="entry name" value="Chaperone J-domain"/>
    <property type="match status" value="1"/>
</dbReference>
<dbReference type="InterPro" id="IPR052243">
    <property type="entry name" value="Mito_inner_membrane_organizer"/>
</dbReference>
<dbReference type="InterPro" id="IPR055225">
    <property type="entry name" value="DNAJC11-like_beta-barrel"/>
</dbReference>
<dbReference type="Gene3D" id="1.10.287.110">
    <property type="entry name" value="DnaJ domain"/>
    <property type="match status" value="1"/>
</dbReference>
<keyword evidence="1" id="KW-0143">Chaperone</keyword>
<dbReference type="PANTHER" id="PTHR44157">
    <property type="entry name" value="DNAJ HOMOLOG SUBFAMILY C MEMBER 11"/>
    <property type="match status" value="1"/>
</dbReference>
<dbReference type="AlphaFoldDB" id="A0A1Q3FAI4"/>
<dbReference type="GO" id="GO:0042407">
    <property type="term" value="P:cristae formation"/>
    <property type="evidence" value="ECO:0007669"/>
    <property type="project" value="TreeGrafter"/>
</dbReference>
<dbReference type="Pfam" id="PF11875">
    <property type="entry name" value="DnaJ-like_C11_C"/>
    <property type="match status" value="1"/>
</dbReference>
<reference evidence="3" key="1">
    <citation type="submission" date="2017-01" db="EMBL/GenBank/DDBJ databases">
        <title>A deep insight into the sialotranscriptome of adult male and female Cluex tarsalis mosquitoes.</title>
        <authorList>
            <person name="Ribeiro J.M."/>
            <person name="Moreira F."/>
            <person name="Bernard K.A."/>
            <person name="Calvo E."/>
        </authorList>
    </citation>
    <scope>NUCLEOTIDE SEQUENCE</scope>
    <source>
        <strain evidence="3">Kern County</strain>
        <tissue evidence="3">Salivary glands</tissue>
    </source>
</reference>
<dbReference type="PROSITE" id="PS50076">
    <property type="entry name" value="DNAJ_2"/>
    <property type="match status" value="1"/>
</dbReference>
<protein>
    <submittedName>
        <fullName evidence="3">Putative molecular chaperone dnaj superfamily</fullName>
    </submittedName>
</protein>
<evidence type="ECO:0000256" key="1">
    <source>
        <dbReference type="ARBA" id="ARBA00023186"/>
    </source>
</evidence>